<keyword evidence="3" id="KW-1185">Reference proteome</keyword>
<dbReference type="Proteomes" id="UP001152797">
    <property type="component" value="Unassembled WGS sequence"/>
</dbReference>
<protein>
    <submittedName>
        <fullName evidence="1">Uncharacterized protein</fullName>
    </submittedName>
</protein>
<sequence length="94" mass="10180">MATLHVFAPGCSNYEQHFLLGNLPCISVLSKPCLGVLSGNNCDHADSGLEDCGRCKLSSQFGISTAKGRISAKVMIALSCVFRRVHRLLDAWEI</sequence>
<proteinExistence type="predicted"/>
<dbReference type="EMBL" id="CAMXCT010001424">
    <property type="protein sequence ID" value="CAI3989955.1"/>
    <property type="molecule type" value="Genomic_DNA"/>
</dbReference>
<reference evidence="1" key="1">
    <citation type="submission" date="2022-10" db="EMBL/GenBank/DDBJ databases">
        <authorList>
            <person name="Chen Y."/>
            <person name="Dougan E. K."/>
            <person name="Chan C."/>
            <person name="Rhodes N."/>
            <person name="Thang M."/>
        </authorList>
    </citation>
    <scope>NUCLEOTIDE SEQUENCE</scope>
</reference>
<organism evidence="1">
    <name type="scientific">Cladocopium goreaui</name>
    <dbReference type="NCBI Taxonomy" id="2562237"/>
    <lineage>
        <taxon>Eukaryota</taxon>
        <taxon>Sar</taxon>
        <taxon>Alveolata</taxon>
        <taxon>Dinophyceae</taxon>
        <taxon>Suessiales</taxon>
        <taxon>Symbiodiniaceae</taxon>
        <taxon>Cladocopium</taxon>
    </lineage>
</organism>
<gene>
    <name evidence="1" type="ORF">C1SCF055_LOCUS16980</name>
</gene>
<name>A0A9P1CE54_9DINO</name>
<dbReference type="EMBL" id="CAMXCT020001424">
    <property type="protein sequence ID" value="CAL1143330.1"/>
    <property type="molecule type" value="Genomic_DNA"/>
</dbReference>
<evidence type="ECO:0000313" key="1">
    <source>
        <dbReference type="EMBL" id="CAI3989955.1"/>
    </source>
</evidence>
<evidence type="ECO:0000313" key="2">
    <source>
        <dbReference type="EMBL" id="CAL1143330.1"/>
    </source>
</evidence>
<comment type="caution">
    <text evidence="1">The sequence shown here is derived from an EMBL/GenBank/DDBJ whole genome shotgun (WGS) entry which is preliminary data.</text>
</comment>
<dbReference type="EMBL" id="CAMXCT030001424">
    <property type="protein sequence ID" value="CAL4777267.1"/>
    <property type="molecule type" value="Genomic_DNA"/>
</dbReference>
<evidence type="ECO:0000313" key="3">
    <source>
        <dbReference type="Proteomes" id="UP001152797"/>
    </source>
</evidence>
<accession>A0A9P1CE54</accession>
<dbReference type="AlphaFoldDB" id="A0A9P1CE54"/>
<reference evidence="2" key="2">
    <citation type="submission" date="2024-04" db="EMBL/GenBank/DDBJ databases">
        <authorList>
            <person name="Chen Y."/>
            <person name="Shah S."/>
            <person name="Dougan E. K."/>
            <person name="Thang M."/>
            <person name="Chan C."/>
        </authorList>
    </citation>
    <scope>NUCLEOTIDE SEQUENCE [LARGE SCALE GENOMIC DNA]</scope>
</reference>